<sequence length="606" mass="70388">MSNSKLVLNIISLEGMIMRFNVTSDMTINNIKNIAIKHFYGDDKSRSPTNFRLVHTSEFKWLIDDHSVINEKVNENDELMLIKIRPIPINENLSAEILKGPDEEVVLQITKDLPIRNPPKPIPFLSCPADFQNEIRKIFITLVKASARIISYSPEAQKFYDILKEKLEASCKPNINTNAAKTLTEMGFSEKKVLKALHLRKSNIVEALEWLAEHQNDPEDDDDDYLDLISIEKGETGCENLKKEENVLSIVDHLLKSYRYYRKMDFKPSSRAVQSLSEMGFEEKNIIEALKITGNNQINACEWLLGERRRSLQNLDKELDPGSQIYKVIMNDPRIQLSLTNPNMLLVYLSLLESPVTISERIRDPEVGPILDHIISIYHVEKHTIHINKYAIDFFVIMVYYFTSEVVQPSVTLFMGVDQYENDDLIKWGWPEDVWFHVDKYSSAHVYLRLRLGQTIDDIPSVVLEDAAQLVKANSIEGNKMNDIDVVYTMWSNLKKTPGMEIGQVGFHKDKDVRKIHVAKRINTVVNRLNKTKRSEQVNLRSEREQRDRNEREDKKRLLREQKEREKAEEKRRKEEAEMRSYNSLFNTSNMTSNVENSGYDSDDFM</sequence>
<dbReference type="Pfam" id="PF23326">
    <property type="entry name" value="UBL_UBAC1"/>
    <property type="match status" value="1"/>
</dbReference>
<evidence type="ECO:0000256" key="1">
    <source>
        <dbReference type="SAM" id="MobiDB-lite"/>
    </source>
</evidence>
<dbReference type="RefSeq" id="XP_033313466.1">
    <property type="nucleotide sequence ID" value="XM_033457575.1"/>
</dbReference>
<dbReference type="Gene3D" id="1.10.8.10">
    <property type="entry name" value="DNA helicase RuvA subunit, C-terminal domain"/>
    <property type="match status" value="2"/>
</dbReference>
<dbReference type="GeneID" id="117212634"/>
<feature type="compositionally biased region" description="Polar residues" evidence="1">
    <location>
        <begin position="581"/>
        <end position="600"/>
    </location>
</feature>
<organism evidence="3 4">
    <name type="scientific">Bombus bifarius</name>
    <dbReference type="NCBI Taxonomy" id="103933"/>
    <lineage>
        <taxon>Eukaryota</taxon>
        <taxon>Metazoa</taxon>
        <taxon>Ecdysozoa</taxon>
        <taxon>Arthropoda</taxon>
        <taxon>Hexapoda</taxon>
        <taxon>Insecta</taxon>
        <taxon>Pterygota</taxon>
        <taxon>Neoptera</taxon>
        <taxon>Endopterygota</taxon>
        <taxon>Hymenoptera</taxon>
        <taxon>Apocrita</taxon>
        <taxon>Aculeata</taxon>
        <taxon>Apoidea</taxon>
        <taxon>Anthophila</taxon>
        <taxon>Apidae</taxon>
        <taxon>Bombus</taxon>
        <taxon>Pyrobombus</taxon>
    </lineage>
</organism>
<name>A0A6P8MI70_9HYME</name>
<dbReference type="Pfam" id="PF05670">
    <property type="entry name" value="NFACT-R_1"/>
    <property type="match status" value="1"/>
</dbReference>
<feature type="compositionally biased region" description="Basic and acidic residues" evidence="1">
    <location>
        <begin position="533"/>
        <end position="579"/>
    </location>
</feature>
<dbReference type="InterPro" id="IPR052476">
    <property type="entry name" value="UBAC1"/>
</dbReference>
<accession>A0A6P8MI70</accession>
<evidence type="ECO:0000313" key="4">
    <source>
        <dbReference type="RefSeq" id="XP_033313466.1"/>
    </source>
</evidence>
<feature type="domain" description="UBA" evidence="2">
    <location>
        <begin position="267"/>
        <end position="307"/>
    </location>
</feature>
<dbReference type="InterPro" id="IPR057650">
    <property type="entry name" value="UBL_UBAC1"/>
</dbReference>
<dbReference type="KEGG" id="bbif:117212634"/>
<evidence type="ECO:0000259" key="2">
    <source>
        <dbReference type="PROSITE" id="PS50030"/>
    </source>
</evidence>
<dbReference type="InterPro" id="IPR041927">
    <property type="entry name" value="UBA2_UBAC1"/>
</dbReference>
<dbReference type="InterPro" id="IPR008532">
    <property type="entry name" value="NFACT_RNA-bd"/>
</dbReference>
<feature type="domain" description="UBA" evidence="2">
    <location>
        <begin position="174"/>
        <end position="214"/>
    </location>
</feature>
<reference evidence="4" key="1">
    <citation type="submission" date="2025-08" db="UniProtKB">
        <authorList>
            <consortium name="RefSeq"/>
        </authorList>
    </citation>
    <scope>IDENTIFICATION</scope>
    <source>
        <tissue evidence="4">Muscle</tissue>
    </source>
</reference>
<dbReference type="Proteomes" id="UP000515164">
    <property type="component" value="Unplaced"/>
</dbReference>
<dbReference type="SUPFAM" id="SSF46934">
    <property type="entry name" value="UBA-like"/>
    <property type="match status" value="2"/>
</dbReference>
<proteinExistence type="predicted"/>
<dbReference type="SMART" id="SM00165">
    <property type="entry name" value="UBA"/>
    <property type="match status" value="2"/>
</dbReference>
<dbReference type="CDD" id="cd14304">
    <property type="entry name" value="UBA2_KPC2"/>
    <property type="match status" value="1"/>
</dbReference>
<dbReference type="PROSITE" id="PS50030">
    <property type="entry name" value="UBA"/>
    <property type="match status" value="2"/>
</dbReference>
<dbReference type="PANTHER" id="PTHR46738:SF1">
    <property type="entry name" value="UBIQUITIN-ASSOCIATED DOMAIN-CONTAINING PROTEIN 1"/>
    <property type="match status" value="1"/>
</dbReference>
<dbReference type="GO" id="GO:0000151">
    <property type="term" value="C:ubiquitin ligase complex"/>
    <property type="evidence" value="ECO:0007669"/>
    <property type="project" value="TreeGrafter"/>
</dbReference>
<dbReference type="PANTHER" id="PTHR46738">
    <property type="entry name" value="UBIQUITIN-ASSOCIATED DOMAIN-CONTAINING PROTEIN 1"/>
    <property type="match status" value="1"/>
</dbReference>
<dbReference type="Pfam" id="PF00627">
    <property type="entry name" value="UBA"/>
    <property type="match status" value="1"/>
</dbReference>
<dbReference type="AlphaFoldDB" id="A0A6P8MI70"/>
<evidence type="ECO:0000313" key="3">
    <source>
        <dbReference type="Proteomes" id="UP000515164"/>
    </source>
</evidence>
<gene>
    <name evidence="4" type="primary">LOC117212634</name>
</gene>
<protein>
    <submittedName>
        <fullName evidence="4">Ubiquitin-associated domain-containing protein 1-like</fullName>
    </submittedName>
</protein>
<dbReference type="Pfam" id="PF22562">
    <property type="entry name" value="UBA_7"/>
    <property type="match status" value="1"/>
</dbReference>
<keyword evidence="3" id="KW-1185">Reference proteome</keyword>
<feature type="region of interest" description="Disordered" evidence="1">
    <location>
        <begin position="533"/>
        <end position="606"/>
    </location>
</feature>
<dbReference type="InterPro" id="IPR015940">
    <property type="entry name" value="UBA"/>
</dbReference>
<dbReference type="InterPro" id="IPR009060">
    <property type="entry name" value="UBA-like_sf"/>
</dbReference>